<feature type="non-terminal residue" evidence="2">
    <location>
        <position position="1"/>
    </location>
</feature>
<protein>
    <submittedName>
        <fullName evidence="2">Uncharacterized protein</fullName>
    </submittedName>
</protein>
<gene>
    <name evidence="2" type="ORF">CCMA1212_000095</name>
</gene>
<feature type="region of interest" description="Disordered" evidence="1">
    <location>
        <begin position="1"/>
        <end position="27"/>
    </location>
</feature>
<evidence type="ECO:0000313" key="2">
    <source>
        <dbReference type="EMBL" id="TFB06954.1"/>
    </source>
</evidence>
<sequence length="577" mass="65679">GIRGLKKTRDAAAVGTRKGAEARRSREKRHIQARGWYVWASVSHENQIKARWPRTNSSISLRGRLHKAQRDGRQVLARTFWNPIFLSRPLEEHKQEMLKPLLSTGNCSIHGLRHGRLPGRYMAAPPSTSRLAVSPHRDRDLPSRIRWIQKLQIEVEALARPCVFSLQDGPGNLLARGPEGRNRYKLRAMPRPPQRICFIFLCWMNYLIPAHYTSPFSELHITWSNTLNDSALRRRQTKMTKKTESGMKQERPQKDNRQSGRSHDENRERAFIAASRRRDRDLDARLKSALDASEIHKKRTGKALRITREIVENEEMYEEEEPELHRRKVLGVPSTAGGPQPDPGKRVCELIASSDQEWRQSAINMLFARSFPKYEQQAQTMNTQTMSNQWFQPQPALQHSPAQRSEMISSPDVQRHFSLPMISTSHMVERTPSLPVQSPWMDRAAHIAPTSPPQGIPPLAMGRTPEGSPEGCTPETTQMTGMIHTSPPPQYMDLYPQSVDSGFNTPSAEILGDLDFSPTTETDKYSSESPITPDDLIYLNPAQLHTLSQVHTTCACNPAWNQTCKTCKGDWDPLPWD</sequence>
<dbReference type="RefSeq" id="XP_073563155.1">
    <property type="nucleotide sequence ID" value="XM_073697580.1"/>
</dbReference>
<dbReference type="Proteomes" id="UP001642720">
    <property type="component" value="Unassembled WGS sequence"/>
</dbReference>
<dbReference type="EMBL" id="PPTA01000001">
    <property type="protein sequence ID" value="TFB06954.1"/>
    <property type="molecule type" value="Genomic_DNA"/>
</dbReference>
<name>A0ABY2HEZ2_9HYPO</name>
<evidence type="ECO:0000313" key="3">
    <source>
        <dbReference type="Proteomes" id="UP001642720"/>
    </source>
</evidence>
<evidence type="ECO:0000256" key="1">
    <source>
        <dbReference type="SAM" id="MobiDB-lite"/>
    </source>
</evidence>
<keyword evidence="3" id="KW-1185">Reference proteome</keyword>
<accession>A0ABY2HEZ2</accession>
<dbReference type="GeneID" id="300572030"/>
<feature type="region of interest" description="Disordered" evidence="1">
    <location>
        <begin position="236"/>
        <end position="268"/>
    </location>
</feature>
<organism evidence="2 3">
    <name type="scientific">Trichoderma ghanense</name>
    <dbReference type="NCBI Taxonomy" id="65468"/>
    <lineage>
        <taxon>Eukaryota</taxon>
        <taxon>Fungi</taxon>
        <taxon>Dikarya</taxon>
        <taxon>Ascomycota</taxon>
        <taxon>Pezizomycotina</taxon>
        <taxon>Sordariomycetes</taxon>
        <taxon>Hypocreomycetidae</taxon>
        <taxon>Hypocreales</taxon>
        <taxon>Hypocreaceae</taxon>
        <taxon>Trichoderma</taxon>
    </lineage>
</organism>
<reference evidence="2 3" key="1">
    <citation type="submission" date="2018-01" db="EMBL/GenBank/DDBJ databases">
        <title>Genome characterization of the sugarcane-associated fungus Trichoderma ghanense CCMA-1212 and their application in lignocelulose bioconversion.</title>
        <authorList>
            <person name="Steindorff A.S."/>
            <person name="Mendes T.D."/>
            <person name="Vilela E.S.D."/>
            <person name="Rodrigues D.S."/>
            <person name="Formighieri E.F."/>
            <person name="Melo I.S."/>
            <person name="Favaro L.C.L."/>
        </authorList>
    </citation>
    <scope>NUCLEOTIDE SEQUENCE [LARGE SCALE GENOMIC DNA]</scope>
    <source>
        <strain evidence="2 3">CCMA-1212</strain>
    </source>
</reference>
<proteinExistence type="predicted"/>
<comment type="caution">
    <text evidence="2">The sequence shown here is derived from an EMBL/GenBank/DDBJ whole genome shotgun (WGS) entry which is preliminary data.</text>
</comment>
<feature type="compositionally biased region" description="Basic and acidic residues" evidence="1">
    <location>
        <begin position="241"/>
        <end position="268"/>
    </location>
</feature>